<organism evidence="3 4">
    <name type="scientific">Bradyrhizobium japonicum</name>
    <dbReference type="NCBI Taxonomy" id="375"/>
    <lineage>
        <taxon>Bacteria</taxon>
        <taxon>Pseudomonadati</taxon>
        <taxon>Pseudomonadota</taxon>
        <taxon>Alphaproteobacteria</taxon>
        <taxon>Hyphomicrobiales</taxon>
        <taxon>Nitrobacteraceae</taxon>
        <taxon>Bradyrhizobium</taxon>
    </lineage>
</organism>
<keyword evidence="4" id="KW-1185">Reference proteome</keyword>
<evidence type="ECO:0000259" key="2">
    <source>
        <dbReference type="Pfam" id="PF19263"/>
    </source>
</evidence>
<evidence type="ECO:0000313" key="3">
    <source>
        <dbReference type="EMBL" id="MET4721652.1"/>
    </source>
</evidence>
<evidence type="ECO:0000313" key="4">
    <source>
        <dbReference type="Proteomes" id="UP001549291"/>
    </source>
</evidence>
<dbReference type="Pfam" id="PF19263">
    <property type="entry name" value="DUF5906"/>
    <property type="match status" value="1"/>
</dbReference>
<dbReference type="Proteomes" id="UP001549291">
    <property type="component" value="Unassembled WGS sequence"/>
</dbReference>
<feature type="domain" description="NrS-1 polymerase-like helicase" evidence="2">
    <location>
        <begin position="299"/>
        <end position="409"/>
    </location>
</feature>
<protein>
    <recommendedName>
        <fullName evidence="2">NrS-1 polymerase-like helicase domain-containing protein</fullName>
    </recommendedName>
</protein>
<evidence type="ECO:0000256" key="1">
    <source>
        <dbReference type="SAM" id="MobiDB-lite"/>
    </source>
</evidence>
<dbReference type="InterPro" id="IPR045455">
    <property type="entry name" value="NrS-1_pol-like_helicase"/>
</dbReference>
<reference evidence="3 4" key="1">
    <citation type="submission" date="2024-06" db="EMBL/GenBank/DDBJ databases">
        <title>Genomic Encyclopedia of Type Strains, Phase V (KMG-V): Genome sequencing to study the core and pangenomes of soil and plant-associated prokaryotes.</title>
        <authorList>
            <person name="Whitman W."/>
        </authorList>
    </citation>
    <scope>NUCLEOTIDE SEQUENCE [LARGE SCALE GENOMIC DNA]</scope>
    <source>
        <strain evidence="3 4">USDA 160</strain>
    </source>
</reference>
<dbReference type="RefSeq" id="WP_248888247.1">
    <property type="nucleotide sequence ID" value="NZ_CP066351.1"/>
</dbReference>
<sequence>MANVDITNTSGGRHPLGDPSLTAPDADWCEQALLDCDPNNLDRHDWIAITAAWKQAAWRHYNGDDGRMLGRWLQWCERYEHNNIAENMKQWSSIRETELGWNSLLNKIPSLNGRFRLGERKAGQQSNSHSLPMPHEQQQSMPVPVGELLTDSEQREWFKGCYFITSRGEILTPEGSMNPTKFNGAYGGKKFVIDTLGKTANKPWEAATNSTLWTIPKVNRTRFLPDKPFGEITTDQLGRKGVNTYKPATIDVRPGDITPFINHLCAMIPDENDRSIILDYLAHNIKFPGFKIPWAPLIQSTEGVGKNLFKLLMRGGVGENYVHEPNSKELLDSGTKFNAWLREKLFIIADEIKVGEKRDLVETLKTLISEERIDIQGKGVDQSMDDNVANWLFFSNHKDAIPINRNGRRYAIFFSALQSRDDLLQHGMNEQYFKWLFDWMRVDGAAHVVHWLQQRSIERGMIPMRAPETTSKAEAINEGRTVLETIILQMIRDELNGCRKGWISAAAVKAHWPKDRKTPLDRDIEDAIRNLGYHYRVDANGKPIRKQYGTIRGYLFSHDPSANVDAYVSDQNEAFFDGTPVTPPHTPMPGQSNVVALRTGA</sequence>
<feature type="compositionally biased region" description="Polar residues" evidence="1">
    <location>
        <begin position="123"/>
        <end position="140"/>
    </location>
</feature>
<dbReference type="EMBL" id="JBEPTQ010000002">
    <property type="protein sequence ID" value="MET4721652.1"/>
    <property type="molecule type" value="Genomic_DNA"/>
</dbReference>
<accession>A0ABV2RXK0</accession>
<proteinExistence type="predicted"/>
<gene>
    <name evidence="3" type="ORF">ABIF63_005758</name>
</gene>
<name>A0ABV2RXK0_BRAJP</name>
<comment type="caution">
    <text evidence="3">The sequence shown here is derived from an EMBL/GenBank/DDBJ whole genome shotgun (WGS) entry which is preliminary data.</text>
</comment>
<feature type="region of interest" description="Disordered" evidence="1">
    <location>
        <begin position="121"/>
        <end position="140"/>
    </location>
</feature>